<comment type="caution">
    <text evidence="1">The sequence shown here is derived from an EMBL/GenBank/DDBJ whole genome shotgun (WGS) entry which is preliminary data.</text>
</comment>
<name>A0ABT3PUB0_9BACT</name>
<organism evidence="1 2">
    <name type="scientific">Fodinibius salicampi</name>
    <dbReference type="NCBI Taxonomy" id="1920655"/>
    <lineage>
        <taxon>Bacteria</taxon>
        <taxon>Pseudomonadati</taxon>
        <taxon>Balneolota</taxon>
        <taxon>Balneolia</taxon>
        <taxon>Balneolales</taxon>
        <taxon>Balneolaceae</taxon>
        <taxon>Fodinibius</taxon>
    </lineage>
</organism>
<keyword evidence="2" id="KW-1185">Reference proteome</keyword>
<accession>A0ABT3PUB0</accession>
<evidence type="ECO:0000313" key="2">
    <source>
        <dbReference type="Proteomes" id="UP001207337"/>
    </source>
</evidence>
<dbReference type="EMBL" id="JAJNDC010000001">
    <property type="protein sequence ID" value="MCW9711434.1"/>
    <property type="molecule type" value="Genomic_DNA"/>
</dbReference>
<proteinExistence type="predicted"/>
<dbReference type="Proteomes" id="UP001207337">
    <property type="component" value="Unassembled WGS sequence"/>
</dbReference>
<reference evidence="1 2" key="1">
    <citation type="submission" date="2021-11" db="EMBL/GenBank/DDBJ databases">
        <title>Aliifidinibius sp. nov., a new bacterium isolated from saline soil.</title>
        <authorList>
            <person name="Galisteo C."/>
            <person name="De La Haba R."/>
            <person name="Sanchez-Porro C."/>
            <person name="Ventosa A."/>
        </authorList>
    </citation>
    <scope>NUCLEOTIDE SEQUENCE [LARGE SCALE GENOMIC DNA]</scope>
    <source>
        <strain evidence="1 2">KACC 190600</strain>
    </source>
</reference>
<sequence>MNNKYFFNLKKYALSDYGRELEEGELFLGRRLLQENTKERFKKLSDRGISNLDELAEILKSKGKIDQLADESGVPAEYLKILKRELNRLLPKPVYLNNFPGIPVSVIANLEKYGIKNTFQLFEQADTIEKRDKLSK</sequence>
<gene>
    <name evidence="1" type="ORF">LQ318_00835</name>
</gene>
<dbReference type="RefSeq" id="WP_265786646.1">
    <property type="nucleotide sequence ID" value="NZ_BAABRS010000001.1"/>
</dbReference>
<protein>
    <submittedName>
        <fullName evidence="1">Uncharacterized protein</fullName>
    </submittedName>
</protein>
<evidence type="ECO:0000313" key="1">
    <source>
        <dbReference type="EMBL" id="MCW9711434.1"/>
    </source>
</evidence>